<proteinExistence type="predicted"/>
<name>A0AAV4KIY9_9ACTN</name>
<evidence type="ECO:0000313" key="1">
    <source>
        <dbReference type="EMBL" id="GGR23030.1"/>
    </source>
</evidence>
<protein>
    <recommendedName>
        <fullName evidence="3">MobA-like NTP transferase domain-containing protein</fullName>
    </recommendedName>
</protein>
<reference evidence="1 2" key="1">
    <citation type="journal article" date="2014" name="Int. J. Syst. Evol. Microbiol.">
        <title>Complete genome sequence of Corynebacterium casei LMG S-19264T (=DSM 44701T), isolated from a smear-ripened cheese.</title>
        <authorList>
            <consortium name="US DOE Joint Genome Institute (JGI-PGF)"/>
            <person name="Walter F."/>
            <person name="Albersmeier A."/>
            <person name="Kalinowski J."/>
            <person name="Ruckert C."/>
        </authorList>
    </citation>
    <scope>NUCLEOTIDE SEQUENCE [LARGE SCALE GENOMIC DNA]</scope>
    <source>
        <strain evidence="1 2">JCM 4205</strain>
    </source>
</reference>
<dbReference type="EMBL" id="BMSJ01000004">
    <property type="protein sequence ID" value="GGR23030.1"/>
    <property type="molecule type" value="Genomic_DNA"/>
</dbReference>
<gene>
    <name evidence="1" type="ORF">GCM10010497_26540</name>
</gene>
<evidence type="ECO:0008006" key="3">
    <source>
        <dbReference type="Google" id="ProtNLM"/>
    </source>
</evidence>
<accession>A0AAV4KIY9</accession>
<evidence type="ECO:0000313" key="2">
    <source>
        <dbReference type="Proteomes" id="UP000642014"/>
    </source>
</evidence>
<organism evidence="1 2">
    <name type="scientific">Streptomyces cinereoruber</name>
    <dbReference type="NCBI Taxonomy" id="67260"/>
    <lineage>
        <taxon>Bacteria</taxon>
        <taxon>Bacillati</taxon>
        <taxon>Actinomycetota</taxon>
        <taxon>Actinomycetes</taxon>
        <taxon>Kitasatosporales</taxon>
        <taxon>Streptomycetaceae</taxon>
        <taxon>Streptomyces</taxon>
    </lineage>
</organism>
<sequence>MVPLLSAVLAGGTGGRAGSGPLRDPGRRTVLPVLGAVSCAKGRLASGIDMRITDHFSMECLARELRAAMTRTRSEGGGGEHPLTRWRLLRGEFLIGELGEYGCDQPFSLARFTPGPGWESVRPLFEAWTASGGPDPDGIRPVAPAEPLRDLGLTLAPAGGRQPPLRLFKDCVVRIDGSEARLRRY</sequence>
<dbReference type="AlphaFoldDB" id="A0AAV4KIY9"/>
<dbReference type="Proteomes" id="UP000642014">
    <property type="component" value="Unassembled WGS sequence"/>
</dbReference>
<comment type="caution">
    <text evidence="1">The sequence shown here is derived from an EMBL/GenBank/DDBJ whole genome shotgun (WGS) entry which is preliminary data.</text>
</comment>